<name>A0A0B6WV45_9BACT</name>
<dbReference type="CDD" id="cd00806">
    <property type="entry name" value="TrpRS_core"/>
    <property type="match status" value="1"/>
</dbReference>
<proteinExistence type="inferred from homology"/>
<feature type="binding site" evidence="8">
    <location>
        <position position="133"/>
    </location>
    <ligand>
        <name>L-tryptophan</name>
        <dbReference type="ChEBI" id="CHEBI:57912"/>
    </ligand>
</feature>
<dbReference type="GO" id="GO:0005524">
    <property type="term" value="F:ATP binding"/>
    <property type="evidence" value="ECO:0007669"/>
    <property type="project" value="UniProtKB-UniRule"/>
</dbReference>
<feature type="binding site" evidence="8">
    <location>
        <begin position="17"/>
        <end position="18"/>
    </location>
    <ligand>
        <name>ATP</name>
        <dbReference type="ChEBI" id="CHEBI:30616"/>
    </ligand>
</feature>
<feature type="short sequence motif" description="'KMSKS' region" evidence="8">
    <location>
        <begin position="193"/>
        <end position="197"/>
    </location>
</feature>
<evidence type="ECO:0000256" key="4">
    <source>
        <dbReference type="ARBA" id="ARBA00022840"/>
    </source>
</evidence>
<feature type="short sequence motif" description="'HIGH' region" evidence="8">
    <location>
        <begin position="10"/>
        <end position="18"/>
    </location>
</feature>
<evidence type="ECO:0000256" key="6">
    <source>
        <dbReference type="ARBA" id="ARBA00023146"/>
    </source>
</evidence>
<dbReference type="PANTHER" id="PTHR43766">
    <property type="entry name" value="TRYPTOPHAN--TRNA LIGASE, MITOCHONDRIAL"/>
    <property type="match status" value="1"/>
</dbReference>
<feature type="binding site" evidence="8">
    <location>
        <position position="184"/>
    </location>
    <ligand>
        <name>ATP</name>
        <dbReference type="ChEBI" id="CHEBI:30616"/>
    </ligand>
</feature>
<dbReference type="InterPro" id="IPR001412">
    <property type="entry name" value="aa-tRNA-synth_I_CS"/>
</dbReference>
<sequence length="330" mass="37647">MKRILSGVQPSGNIHLGNYLGALRNWVALQREYQSFFCIVNLHAITSPQDPRELAAKTRELARIYLAVGIDPQISTIFVQSDVPEHAELAWVLNCITRMSELERMTQFKDKARRQRENVGVGVFDYPVLMAADILLYQTDLVPVGEDQKQHLELTRDLAIRFNRDYGETFRVPEPYIPPVGARIMSLSDPTKKMSKSDDDQKGTIALLDDPDAVRNKFRRAVTDSGMEIRFDRERPAIMNLLTIYQLLTGKTREEIEDHFAGKGYAQLKAELAEVTIEFLRPLQERIRAISDEELDRILAEGAERARSIASETYRLVKERVGLVGARNFN</sequence>
<evidence type="ECO:0000313" key="10">
    <source>
        <dbReference type="EMBL" id="CDM64109.1"/>
    </source>
</evidence>
<dbReference type="InterPro" id="IPR024109">
    <property type="entry name" value="Trp-tRNA-ligase_bac-type"/>
</dbReference>
<dbReference type="InterPro" id="IPR002306">
    <property type="entry name" value="Trp-tRNA-ligase"/>
</dbReference>
<dbReference type="AlphaFoldDB" id="A0A0B6WV45"/>
<dbReference type="PRINTS" id="PR01039">
    <property type="entry name" value="TRNASYNTHTRP"/>
</dbReference>
<comment type="catalytic activity">
    <reaction evidence="7 8">
        <text>tRNA(Trp) + L-tryptophan + ATP = L-tryptophyl-tRNA(Trp) + AMP + diphosphate + H(+)</text>
        <dbReference type="Rhea" id="RHEA:24080"/>
        <dbReference type="Rhea" id="RHEA-COMP:9671"/>
        <dbReference type="Rhea" id="RHEA-COMP:9705"/>
        <dbReference type="ChEBI" id="CHEBI:15378"/>
        <dbReference type="ChEBI" id="CHEBI:30616"/>
        <dbReference type="ChEBI" id="CHEBI:33019"/>
        <dbReference type="ChEBI" id="CHEBI:57912"/>
        <dbReference type="ChEBI" id="CHEBI:78442"/>
        <dbReference type="ChEBI" id="CHEBI:78535"/>
        <dbReference type="ChEBI" id="CHEBI:456215"/>
        <dbReference type="EC" id="6.1.1.2"/>
    </reaction>
</comment>
<dbReference type="GO" id="GO:0004830">
    <property type="term" value="F:tryptophan-tRNA ligase activity"/>
    <property type="evidence" value="ECO:0007669"/>
    <property type="project" value="UniProtKB-UniRule"/>
</dbReference>
<comment type="subunit">
    <text evidence="8">Homodimer.</text>
</comment>
<dbReference type="PROSITE" id="PS00178">
    <property type="entry name" value="AA_TRNA_LIGASE_I"/>
    <property type="match status" value="1"/>
</dbReference>
<dbReference type="GO" id="GO:0006436">
    <property type="term" value="P:tryptophanyl-tRNA aminoacylation"/>
    <property type="evidence" value="ECO:0007669"/>
    <property type="project" value="UniProtKB-UniRule"/>
</dbReference>
<keyword evidence="8" id="KW-0963">Cytoplasm</keyword>
<keyword evidence="6 8" id="KW-0030">Aminoacyl-tRNA synthetase</keyword>
<dbReference type="GO" id="GO:0005829">
    <property type="term" value="C:cytosol"/>
    <property type="evidence" value="ECO:0007669"/>
    <property type="project" value="TreeGrafter"/>
</dbReference>
<dbReference type="NCBIfam" id="TIGR00233">
    <property type="entry name" value="trpS"/>
    <property type="match status" value="1"/>
</dbReference>
<dbReference type="SUPFAM" id="SSF52374">
    <property type="entry name" value="Nucleotidylyl transferase"/>
    <property type="match status" value="1"/>
</dbReference>
<evidence type="ECO:0000313" key="11">
    <source>
        <dbReference type="Proteomes" id="UP000031518"/>
    </source>
</evidence>
<dbReference type="Gene3D" id="1.10.240.10">
    <property type="entry name" value="Tyrosyl-Transfer RNA Synthetase"/>
    <property type="match status" value="1"/>
</dbReference>
<evidence type="ECO:0000256" key="3">
    <source>
        <dbReference type="ARBA" id="ARBA00022741"/>
    </source>
</evidence>
<protein>
    <recommendedName>
        <fullName evidence="8">Tryptophan--tRNA ligase</fullName>
        <ecNumber evidence="8">6.1.1.2</ecNumber>
    </recommendedName>
    <alternativeName>
        <fullName evidence="8">Tryptophanyl-tRNA synthetase</fullName>
        <shortName evidence="8">TrpRS</shortName>
    </alternativeName>
</protein>
<keyword evidence="11" id="KW-1185">Reference proteome</keyword>
<dbReference type="Pfam" id="PF00579">
    <property type="entry name" value="tRNA-synt_1b"/>
    <property type="match status" value="1"/>
</dbReference>
<dbReference type="RefSeq" id="WP_041973565.1">
    <property type="nucleotide sequence ID" value="NZ_CBXV010000001.1"/>
</dbReference>
<feature type="binding site" evidence="8">
    <location>
        <begin position="9"/>
        <end position="11"/>
    </location>
    <ligand>
        <name>ATP</name>
        <dbReference type="ChEBI" id="CHEBI:30616"/>
    </ligand>
</feature>
<evidence type="ECO:0000256" key="9">
    <source>
        <dbReference type="RuleBase" id="RU363036"/>
    </source>
</evidence>
<dbReference type="InterPro" id="IPR014729">
    <property type="entry name" value="Rossmann-like_a/b/a_fold"/>
</dbReference>
<dbReference type="STRING" id="454194.PYK22_00101"/>
<dbReference type="Gene3D" id="3.40.50.620">
    <property type="entry name" value="HUPs"/>
    <property type="match status" value="1"/>
</dbReference>
<dbReference type="InterPro" id="IPR050203">
    <property type="entry name" value="Trp-tRNA_synthetase"/>
</dbReference>
<comment type="similarity">
    <text evidence="1 8 9">Belongs to the class-I aminoacyl-tRNA synthetase family.</text>
</comment>
<feature type="binding site" evidence="8">
    <location>
        <begin position="145"/>
        <end position="147"/>
    </location>
    <ligand>
        <name>ATP</name>
        <dbReference type="ChEBI" id="CHEBI:30616"/>
    </ligand>
</feature>
<gene>
    <name evidence="8" type="primary">trpS</name>
    <name evidence="10" type="ORF">PYK22_00101</name>
</gene>
<evidence type="ECO:0000256" key="1">
    <source>
        <dbReference type="ARBA" id="ARBA00005594"/>
    </source>
</evidence>
<feature type="binding site" evidence="8">
    <location>
        <begin position="193"/>
        <end position="197"/>
    </location>
    <ligand>
        <name>ATP</name>
        <dbReference type="ChEBI" id="CHEBI:30616"/>
    </ligand>
</feature>
<dbReference type="InterPro" id="IPR002305">
    <property type="entry name" value="aa-tRNA-synth_Ic"/>
</dbReference>
<dbReference type="Proteomes" id="UP000031518">
    <property type="component" value="Unassembled WGS sequence"/>
</dbReference>
<dbReference type="PANTHER" id="PTHR43766:SF1">
    <property type="entry name" value="TRYPTOPHAN--TRNA LIGASE, MITOCHONDRIAL"/>
    <property type="match status" value="1"/>
</dbReference>
<keyword evidence="4 8" id="KW-0067">ATP-binding</keyword>
<evidence type="ECO:0000256" key="2">
    <source>
        <dbReference type="ARBA" id="ARBA00022598"/>
    </source>
</evidence>
<organism evidence="10 11">
    <name type="scientific">Pyrinomonas methylaliphatogenes</name>
    <dbReference type="NCBI Taxonomy" id="454194"/>
    <lineage>
        <taxon>Bacteria</taxon>
        <taxon>Pseudomonadati</taxon>
        <taxon>Acidobacteriota</taxon>
        <taxon>Blastocatellia</taxon>
        <taxon>Blastocatellales</taxon>
        <taxon>Pyrinomonadaceae</taxon>
        <taxon>Pyrinomonas</taxon>
    </lineage>
</organism>
<dbReference type="EMBL" id="CBXV010000001">
    <property type="protein sequence ID" value="CDM64109.1"/>
    <property type="molecule type" value="Genomic_DNA"/>
</dbReference>
<dbReference type="HAMAP" id="MF_00140_B">
    <property type="entry name" value="Trp_tRNA_synth_B"/>
    <property type="match status" value="1"/>
</dbReference>
<reference evidence="10 11" key="1">
    <citation type="submission" date="2013-12" db="EMBL/GenBank/DDBJ databases">
        <authorList>
            <person name="Stott M."/>
        </authorList>
    </citation>
    <scope>NUCLEOTIDE SEQUENCE [LARGE SCALE GENOMIC DNA]</scope>
    <source>
        <strain evidence="10 11">K22</strain>
    </source>
</reference>
<dbReference type="EC" id="6.1.1.2" evidence="8"/>
<dbReference type="FunFam" id="1.10.240.10:FF:000002">
    <property type="entry name" value="Tryptophan--tRNA ligase"/>
    <property type="match status" value="1"/>
</dbReference>
<comment type="function">
    <text evidence="8">Catalyzes the attachment of tryptophan to tRNA(Trp).</text>
</comment>
<evidence type="ECO:0000256" key="5">
    <source>
        <dbReference type="ARBA" id="ARBA00022917"/>
    </source>
</evidence>
<dbReference type="OrthoDB" id="9801042at2"/>
<evidence type="ECO:0000256" key="7">
    <source>
        <dbReference type="ARBA" id="ARBA00049929"/>
    </source>
</evidence>
<keyword evidence="3 8" id="KW-0547">Nucleotide-binding</keyword>
<keyword evidence="2 8" id="KW-0436">Ligase</keyword>
<reference evidence="10 11" key="2">
    <citation type="submission" date="2015-01" db="EMBL/GenBank/DDBJ databases">
        <title>Complete genome sequence of Pyrinomonas methylaliphatogenes type strain K22T.</title>
        <authorList>
            <person name="Lee K.C.Y."/>
            <person name="Power J.F."/>
            <person name="Dunfield P.F."/>
            <person name="Morgan X.C."/>
            <person name="Huttenhower C."/>
            <person name="Stott M.B."/>
        </authorList>
    </citation>
    <scope>NUCLEOTIDE SEQUENCE [LARGE SCALE GENOMIC DNA]</scope>
    <source>
        <strain evidence="10 11">K22</strain>
    </source>
</reference>
<evidence type="ECO:0000256" key="8">
    <source>
        <dbReference type="HAMAP-Rule" id="MF_00140"/>
    </source>
</evidence>
<keyword evidence="5 8" id="KW-0648">Protein biosynthesis</keyword>
<accession>A0A0B6WV45</accession>
<comment type="subcellular location">
    <subcellularLocation>
        <location evidence="8">Cytoplasm</location>
    </subcellularLocation>
</comment>